<evidence type="ECO:0000256" key="1">
    <source>
        <dbReference type="SAM" id="MobiDB-lite"/>
    </source>
</evidence>
<sequence length="218" mass="24450">MVLLADNEPETFQMYAVLSYNGSVASRGLPYEWQSLVEVYVKAESLVDTWAKNRIIDAMHSFIVQHIPKAILTVEDIRVFGEYFSVAALASLYNGTPVTSQARELVIDLLADNVSAGWVRSKSSLLPQEFLVDLTVRLLNKRSHDLFNNMISRPSSHYHEKTKEDESKVKERPLQKTVATTSKPEARDDLPSSNKQSSMPEMIPHCNFSFTATGVEAA</sequence>
<dbReference type="AlphaFoldDB" id="A0A9W8WUA2"/>
<reference evidence="2" key="1">
    <citation type="submission" date="2022-10" db="EMBL/GenBank/DDBJ databases">
        <title>Tapping the CABI collections for fungal endophytes: first genome assemblies for Collariella, Neodidymelliopsis, Ascochyta clinopodiicola, Didymella pomorum, Didymosphaeria variabile, Neocosmospora piperis and Neocucurbitaria cava.</title>
        <authorList>
            <person name="Hill R."/>
        </authorList>
    </citation>
    <scope>NUCLEOTIDE SEQUENCE</scope>
    <source>
        <strain evidence="2">IMI 360193</strain>
    </source>
</reference>
<proteinExistence type="predicted"/>
<keyword evidence="3" id="KW-1185">Reference proteome</keyword>
<protein>
    <submittedName>
        <fullName evidence="2">Uncharacterized protein</fullName>
    </submittedName>
</protein>
<evidence type="ECO:0000313" key="3">
    <source>
        <dbReference type="Proteomes" id="UP001140562"/>
    </source>
</evidence>
<dbReference type="OrthoDB" id="3776543at2759"/>
<evidence type="ECO:0000313" key="2">
    <source>
        <dbReference type="EMBL" id="KAJ4332892.1"/>
    </source>
</evidence>
<feature type="region of interest" description="Disordered" evidence="1">
    <location>
        <begin position="150"/>
        <end position="203"/>
    </location>
</feature>
<feature type="compositionally biased region" description="Basic and acidic residues" evidence="1">
    <location>
        <begin position="157"/>
        <end position="174"/>
    </location>
</feature>
<gene>
    <name evidence="2" type="ORF">N0V87_008022</name>
</gene>
<name>A0A9W8WUA2_9PLEO</name>
<comment type="caution">
    <text evidence="2">The sequence shown here is derived from an EMBL/GenBank/DDBJ whole genome shotgun (WGS) entry which is preliminary data.</text>
</comment>
<dbReference type="EMBL" id="JAPEUV010000106">
    <property type="protein sequence ID" value="KAJ4332892.1"/>
    <property type="molecule type" value="Genomic_DNA"/>
</dbReference>
<accession>A0A9W8WUA2</accession>
<organism evidence="2 3">
    <name type="scientific">Didymella glomerata</name>
    <dbReference type="NCBI Taxonomy" id="749621"/>
    <lineage>
        <taxon>Eukaryota</taxon>
        <taxon>Fungi</taxon>
        <taxon>Dikarya</taxon>
        <taxon>Ascomycota</taxon>
        <taxon>Pezizomycotina</taxon>
        <taxon>Dothideomycetes</taxon>
        <taxon>Pleosporomycetidae</taxon>
        <taxon>Pleosporales</taxon>
        <taxon>Pleosporineae</taxon>
        <taxon>Didymellaceae</taxon>
        <taxon>Didymella</taxon>
    </lineage>
</organism>
<dbReference type="Proteomes" id="UP001140562">
    <property type="component" value="Unassembled WGS sequence"/>
</dbReference>